<proteinExistence type="predicted"/>
<gene>
    <name evidence="1" type="ORF">VNO77_43242</name>
</gene>
<dbReference type="AlphaFoldDB" id="A0AAN9JUG2"/>
<comment type="caution">
    <text evidence="1">The sequence shown here is derived from an EMBL/GenBank/DDBJ whole genome shotgun (WGS) entry which is preliminary data.</text>
</comment>
<keyword evidence="2" id="KW-1185">Reference proteome</keyword>
<evidence type="ECO:0000313" key="2">
    <source>
        <dbReference type="Proteomes" id="UP001367508"/>
    </source>
</evidence>
<accession>A0AAN9JUG2</accession>
<sequence>MLAKWWNSNYKGVDLFKKLIHSRHIGGKVLCAKRNNNVTQSFTPCADKMQLLTWKQRKCNHISSYAAVVTELEPVFCSLEKKRKAPYEDAEMDPEIQHLIETIWEIDNCPPPLLGEITLEVKEIKKARPSPKKLQRVYRIEDLFQSLPIGSPSMIEFLKAYKQVSSFQLNYTIGSLRIGILQYDNEGLLA</sequence>
<name>A0AAN9JUG2_CANGL</name>
<dbReference type="Proteomes" id="UP001367508">
    <property type="component" value="Unassembled WGS sequence"/>
</dbReference>
<organism evidence="1 2">
    <name type="scientific">Canavalia gladiata</name>
    <name type="common">Sword bean</name>
    <name type="synonym">Dolichos gladiatus</name>
    <dbReference type="NCBI Taxonomy" id="3824"/>
    <lineage>
        <taxon>Eukaryota</taxon>
        <taxon>Viridiplantae</taxon>
        <taxon>Streptophyta</taxon>
        <taxon>Embryophyta</taxon>
        <taxon>Tracheophyta</taxon>
        <taxon>Spermatophyta</taxon>
        <taxon>Magnoliopsida</taxon>
        <taxon>eudicotyledons</taxon>
        <taxon>Gunneridae</taxon>
        <taxon>Pentapetalae</taxon>
        <taxon>rosids</taxon>
        <taxon>fabids</taxon>
        <taxon>Fabales</taxon>
        <taxon>Fabaceae</taxon>
        <taxon>Papilionoideae</taxon>
        <taxon>50 kb inversion clade</taxon>
        <taxon>NPAAA clade</taxon>
        <taxon>indigoferoid/millettioid clade</taxon>
        <taxon>Phaseoleae</taxon>
        <taxon>Canavalia</taxon>
    </lineage>
</organism>
<reference evidence="1 2" key="1">
    <citation type="submission" date="2024-01" db="EMBL/GenBank/DDBJ databases">
        <title>The genomes of 5 underutilized Papilionoideae crops provide insights into root nodulation and disease resistanc.</title>
        <authorList>
            <person name="Jiang F."/>
        </authorList>
    </citation>
    <scope>NUCLEOTIDE SEQUENCE [LARGE SCALE GENOMIC DNA]</scope>
    <source>
        <strain evidence="1">LVBAO_FW01</strain>
        <tissue evidence="1">Leaves</tissue>
    </source>
</reference>
<evidence type="ECO:0000313" key="1">
    <source>
        <dbReference type="EMBL" id="KAK7305337.1"/>
    </source>
</evidence>
<dbReference type="EMBL" id="JAYMYQ010000011">
    <property type="protein sequence ID" value="KAK7305337.1"/>
    <property type="molecule type" value="Genomic_DNA"/>
</dbReference>
<protein>
    <submittedName>
        <fullName evidence="1">Uncharacterized protein</fullName>
    </submittedName>
</protein>